<evidence type="ECO:0000256" key="1">
    <source>
        <dbReference type="SAM" id="MobiDB-lite"/>
    </source>
</evidence>
<organism evidence="2 3">
    <name type="scientific">Moniliophthora roreri</name>
    <name type="common">Frosty pod rot fungus</name>
    <name type="synonym">Monilia roreri</name>
    <dbReference type="NCBI Taxonomy" id="221103"/>
    <lineage>
        <taxon>Eukaryota</taxon>
        <taxon>Fungi</taxon>
        <taxon>Dikarya</taxon>
        <taxon>Basidiomycota</taxon>
        <taxon>Agaricomycotina</taxon>
        <taxon>Agaricomycetes</taxon>
        <taxon>Agaricomycetidae</taxon>
        <taxon>Agaricales</taxon>
        <taxon>Marasmiineae</taxon>
        <taxon>Marasmiaceae</taxon>
        <taxon>Moniliophthora</taxon>
    </lineage>
</organism>
<comment type="caution">
    <text evidence="2">The sequence shown here is derived from an EMBL/GenBank/DDBJ whole genome shotgun (WGS) entry which is preliminary data.</text>
</comment>
<gene>
    <name evidence="2" type="ORF">WG66_8544</name>
</gene>
<dbReference type="AlphaFoldDB" id="A0A0W0FRC4"/>
<evidence type="ECO:0000313" key="3">
    <source>
        <dbReference type="Proteomes" id="UP000054988"/>
    </source>
</evidence>
<proteinExistence type="predicted"/>
<protein>
    <submittedName>
        <fullName evidence="2">Uncharacterized protein</fullName>
    </submittedName>
</protein>
<sequence length="159" mass="18060">MSTSANQNTVYLPGASLSPIQSYPDEIIYNKPFSPLTYELLYILNCEHCDDNLMRMMENSNHQHYRIAMGTLMYLQRHRRLLDEAIARTNREADLFARTLTEGDDRVVLDGLITVPSLPNDVENLPLYLDPPQTGAKGDSFPRDEDLNPNTPAFLVTTD</sequence>
<reference evidence="2 3" key="1">
    <citation type="submission" date="2015-12" db="EMBL/GenBank/DDBJ databases">
        <title>Draft genome sequence of Moniliophthora roreri, the causal agent of frosty pod rot of cacao.</title>
        <authorList>
            <person name="Aime M.C."/>
            <person name="Diaz-Valderrama J.R."/>
            <person name="Kijpornyongpan T."/>
            <person name="Phillips-Mora W."/>
        </authorList>
    </citation>
    <scope>NUCLEOTIDE SEQUENCE [LARGE SCALE GENOMIC DNA]</scope>
    <source>
        <strain evidence="2 3">MCA 2952</strain>
    </source>
</reference>
<feature type="region of interest" description="Disordered" evidence="1">
    <location>
        <begin position="131"/>
        <end position="159"/>
    </location>
</feature>
<name>A0A0W0FRC4_MONRR</name>
<accession>A0A0W0FRC4</accession>
<dbReference type="EMBL" id="LATX01001723">
    <property type="protein sequence ID" value="KTB38877.1"/>
    <property type="molecule type" value="Genomic_DNA"/>
</dbReference>
<dbReference type="Proteomes" id="UP000054988">
    <property type="component" value="Unassembled WGS sequence"/>
</dbReference>
<evidence type="ECO:0000313" key="2">
    <source>
        <dbReference type="EMBL" id="KTB38877.1"/>
    </source>
</evidence>